<evidence type="ECO:0000256" key="1">
    <source>
        <dbReference type="SAM" id="MobiDB-lite"/>
    </source>
</evidence>
<organism evidence="3 4">
    <name type="scientific">Mycolicibacterium elephantis DSM 44368</name>
    <dbReference type="NCBI Taxonomy" id="1335622"/>
    <lineage>
        <taxon>Bacteria</taxon>
        <taxon>Bacillati</taxon>
        <taxon>Actinomycetota</taxon>
        <taxon>Actinomycetes</taxon>
        <taxon>Mycobacteriales</taxon>
        <taxon>Mycobacteriaceae</taxon>
        <taxon>Mycolicibacterium</taxon>
    </lineage>
</organism>
<dbReference type="PANTHER" id="PTHR42685:SF22">
    <property type="entry name" value="CONDITIONED MEDIUM FACTOR RECEPTOR 1"/>
    <property type="match status" value="1"/>
</dbReference>
<dbReference type="Gene3D" id="3.50.50.60">
    <property type="entry name" value="FAD/NAD(P)-binding domain"/>
    <property type="match status" value="1"/>
</dbReference>
<dbReference type="RefSeq" id="WP_128108775.1">
    <property type="nucleotide sequence ID" value="NZ_ATDN01000015.1"/>
</dbReference>
<dbReference type="GO" id="GO:0071949">
    <property type="term" value="F:FAD binding"/>
    <property type="evidence" value="ECO:0007669"/>
    <property type="project" value="InterPro"/>
</dbReference>
<dbReference type="InterPro" id="IPR002938">
    <property type="entry name" value="FAD-bd"/>
</dbReference>
<dbReference type="AlphaFoldDB" id="A0A439DU71"/>
<evidence type="ECO:0000313" key="3">
    <source>
        <dbReference type="EMBL" id="RWA20054.1"/>
    </source>
</evidence>
<protein>
    <submittedName>
        <fullName evidence="3">Flavin-dependent dehydrogenase</fullName>
    </submittedName>
</protein>
<sequence>MTEHTDVVIVGGRCAGSAAAIALARRGRSVVVLDSSSFPSDTLSTHLFFTHHWAELERLGARDRVMKLGAPLHTRAGLGAPGVEVVGPSSVYEGLAAGGCVRRPGVDLALVETAREAGADVREHVRVTDLVSDHSGRASGVRFRLRDGSTGTISAKLVIGADGRRSTVARLVGARAHHLWPNQRMMAYAYYEDVHADRRDVAMQWRQHDDLVTVFPCDGEQLVALQMPPVRRADDYRADPVATFDATIACIPPYAERLRGCRRVSKIRMSYSHPSYFRHSQGPGWALAGDSGHFKDPVTAQGMRDAWRFGRLLGEAVAPHLDDPDRLDRALVAWELDRDAQCLPMYQWANLLGRDDAISPIEFAAYRWFAARPNGFTELADVFNRVRSPQQVFSPARVLRWAAAAARDPGVDRRELWQTIRRDVRREAERIVEMQMFERRRAVSARTPAPPDRCSEPDGCADRARTPVVHPRSRPHRP</sequence>
<keyword evidence="4" id="KW-1185">Reference proteome</keyword>
<feature type="compositionally biased region" description="Basic and acidic residues" evidence="1">
    <location>
        <begin position="453"/>
        <end position="465"/>
    </location>
</feature>
<dbReference type="InterPro" id="IPR050407">
    <property type="entry name" value="Geranylgeranyl_reductase"/>
</dbReference>
<feature type="domain" description="FAD-binding" evidence="2">
    <location>
        <begin position="5"/>
        <end position="307"/>
    </location>
</feature>
<evidence type="ECO:0000259" key="2">
    <source>
        <dbReference type="Pfam" id="PF01494"/>
    </source>
</evidence>
<reference evidence="3 4" key="1">
    <citation type="submission" date="2013-06" db="EMBL/GenBank/DDBJ databases">
        <title>The draft sequence of the Mycobacterium elephantis genome.</title>
        <authorList>
            <person name="Pettersson F.B."/>
            <person name="Das S."/>
            <person name="Dasgupta S."/>
            <person name="Bhattacharya A."/>
            <person name="Kirsebom L.A."/>
        </authorList>
    </citation>
    <scope>NUCLEOTIDE SEQUENCE [LARGE SCALE GENOMIC DNA]</scope>
    <source>
        <strain evidence="3 4">DSM 44368</strain>
    </source>
</reference>
<dbReference type="EMBL" id="ATDN01000015">
    <property type="protein sequence ID" value="RWA20054.1"/>
    <property type="molecule type" value="Genomic_DNA"/>
</dbReference>
<dbReference type="SUPFAM" id="SSF51905">
    <property type="entry name" value="FAD/NAD(P)-binding domain"/>
    <property type="match status" value="1"/>
</dbReference>
<dbReference type="PRINTS" id="PR00420">
    <property type="entry name" value="RNGMNOXGNASE"/>
</dbReference>
<dbReference type="InterPro" id="IPR036188">
    <property type="entry name" value="FAD/NAD-bd_sf"/>
</dbReference>
<feature type="region of interest" description="Disordered" evidence="1">
    <location>
        <begin position="441"/>
        <end position="478"/>
    </location>
</feature>
<gene>
    <name evidence="3" type="ORF">MELE44368_19270</name>
</gene>
<dbReference type="Pfam" id="PF01494">
    <property type="entry name" value="FAD_binding_3"/>
    <property type="match status" value="1"/>
</dbReference>
<dbReference type="PANTHER" id="PTHR42685">
    <property type="entry name" value="GERANYLGERANYL DIPHOSPHATE REDUCTASE"/>
    <property type="match status" value="1"/>
</dbReference>
<evidence type="ECO:0000313" key="4">
    <source>
        <dbReference type="Proteomes" id="UP000287177"/>
    </source>
</evidence>
<dbReference type="Proteomes" id="UP000287177">
    <property type="component" value="Unassembled WGS sequence"/>
</dbReference>
<name>A0A439DU71_9MYCO</name>
<accession>A0A439DU71</accession>
<proteinExistence type="predicted"/>
<comment type="caution">
    <text evidence="3">The sequence shown here is derived from an EMBL/GenBank/DDBJ whole genome shotgun (WGS) entry which is preliminary data.</text>
</comment>